<dbReference type="InterPro" id="IPR009057">
    <property type="entry name" value="Homeodomain-like_sf"/>
</dbReference>
<dbReference type="EMBL" id="BNAU01000002">
    <property type="protein sequence ID" value="GHE88450.1"/>
    <property type="molecule type" value="Genomic_DNA"/>
</dbReference>
<evidence type="ECO:0000259" key="6">
    <source>
        <dbReference type="PROSITE" id="PS50977"/>
    </source>
</evidence>
<dbReference type="InterPro" id="IPR001647">
    <property type="entry name" value="HTH_TetR"/>
</dbReference>
<keyword evidence="2" id="KW-0805">Transcription regulation</keyword>
<dbReference type="PANTHER" id="PTHR30055">
    <property type="entry name" value="HTH-TYPE TRANSCRIPTIONAL REGULATOR RUTR"/>
    <property type="match status" value="1"/>
</dbReference>
<dbReference type="PANTHER" id="PTHR30055:SF175">
    <property type="entry name" value="HTH-TYPE TRANSCRIPTIONAL REPRESSOR KSTR2"/>
    <property type="match status" value="1"/>
</dbReference>
<keyword evidence="4" id="KW-0804">Transcription</keyword>
<dbReference type="Gene3D" id="1.10.10.60">
    <property type="entry name" value="Homeodomain-like"/>
    <property type="match status" value="1"/>
</dbReference>
<dbReference type="RefSeq" id="WP_191244277.1">
    <property type="nucleotide sequence ID" value="NZ_BNAU01000002.1"/>
</dbReference>
<sequence>MERPAVGFVGQSLPVAIPILIGTLAPIGERGGTMAHRRDTSGESTHERILRVAAEIFARKGYHATGVAELGEAAGLQRGALYYHIRSKEDLLYDLSKRHVEEALERGRAVVAQDIPATAKLRALAREHLRIMAARCDEVTVVIREMHALSGKRATQLTALRDEYENLFAEVLREGVREGVFASADRVVVLGVLGMFNWTHVWLDTARGPLSPEDIADRLTDLVIHGQLRPTGHVAQPTAAPAAEPAPAAIL</sequence>
<proteinExistence type="predicted"/>
<reference evidence="8" key="1">
    <citation type="journal article" date="2019" name="Int. J. Syst. Evol. Microbiol.">
        <title>The Global Catalogue of Microorganisms (GCM) 10K type strain sequencing project: providing services to taxonomists for standard genome sequencing and annotation.</title>
        <authorList>
            <consortium name="The Broad Institute Genomics Platform"/>
            <consortium name="The Broad Institute Genome Sequencing Center for Infectious Disease"/>
            <person name="Wu L."/>
            <person name="Ma J."/>
        </authorList>
    </citation>
    <scope>NUCLEOTIDE SEQUENCE [LARGE SCALE GENOMIC DNA]</scope>
    <source>
        <strain evidence="8">CGMCC 4.7677</strain>
    </source>
</reference>
<evidence type="ECO:0000313" key="8">
    <source>
        <dbReference type="Proteomes" id="UP000605897"/>
    </source>
</evidence>
<evidence type="ECO:0000256" key="3">
    <source>
        <dbReference type="ARBA" id="ARBA00023125"/>
    </source>
</evidence>
<dbReference type="InterPro" id="IPR050109">
    <property type="entry name" value="HTH-type_TetR-like_transc_reg"/>
</dbReference>
<evidence type="ECO:0000256" key="5">
    <source>
        <dbReference type="PROSITE-ProRule" id="PRU00335"/>
    </source>
</evidence>
<keyword evidence="3 5" id="KW-0238">DNA-binding</keyword>
<evidence type="ECO:0000256" key="4">
    <source>
        <dbReference type="ARBA" id="ARBA00023163"/>
    </source>
</evidence>
<dbReference type="PROSITE" id="PS50977">
    <property type="entry name" value="HTH_TETR_2"/>
    <property type="match status" value="1"/>
</dbReference>
<gene>
    <name evidence="7" type="ORF">GCM10017786_20560</name>
</gene>
<accession>A0ABQ3IQA6</accession>
<comment type="caution">
    <text evidence="7">The sequence shown here is derived from an EMBL/GenBank/DDBJ whole genome shotgun (WGS) entry which is preliminary data.</text>
</comment>
<feature type="DNA-binding region" description="H-T-H motif" evidence="5">
    <location>
        <begin position="66"/>
        <end position="85"/>
    </location>
</feature>
<keyword evidence="8" id="KW-1185">Reference proteome</keyword>
<dbReference type="SUPFAM" id="SSF46689">
    <property type="entry name" value="Homeodomain-like"/>
    <property type="match status" value="1"/>
</dbReference>
<dbReference type="Pfam" id="PF00440">
    <property type="entry name" value="TetR_N"/>
    <property type="match status" value="1"/>
</dbReference>
<dbReference type="InterPro" id="IPR041490">
    <property type="entry name" value="KstR2_TetR_C"/>
</dbReference>
<evidence type="ECO:0000313" key="7">
    <source>
        <dbReference type="EMBL" id="GHE88450.1"/>
    </source>
</evidence>
<feature type="domain" description="HTH tetR-type" evidence="6">
    <location>
        <begin position="43"/>
        <end position="103"/>
    </location>
</feature>
<dbReference type="PRINTS" id="PR00455">
    <property type="entry name" value="HTHTETR"/>
</dbReference>
<name>A0ABQ3IQA6_9PSEU</name>
<dbReference type="Gene3D" id="1.10.357.10">
    <property type="entry name" value="Tetracycline Repressor, domain 2"/>
    <property type="match status" value="1"/>
</dbReference>
<protein>
    <recommendedName>
        <fullName evidence="6">HTH tetR-type domain-containing protein</fullName>
    </recommendedName>
</protein>
<organism evidence="7 8">
    <name type="scientific">Amycolatopsis deserti</name>
    <dbReference type="NCBI Taxonomy" id="185696"/>
    <lineage>
        <taxon>Bacteria</taxon>
        <taxon>Bacillati</taxon>
        <taxon>Actinomycetota</taxon>
        <taxon>Actinomycetes</taxon>
        <taxon>Pseudonocardiales</taxon>
        <taxon>Pseudonocardiaceae</taxon>
        <taxon>Amycolatopsis</taxon>
    </lineage>
</organism>
<dbReference type="InterPro" id="IPR036271">
    <property type="entry name" value="Tet_transcr_reg_TetR-rel_C_sf"/>
</dbReference>
<dbReference type="SUPFAM" id="SSF48498">
    <property type="entry name" value="Tetracyclin repressor-like, C-terminal domain"/>
    <property type="match status" value="1"/>
</dbReference>
<evidence type="ECO:0000256" key="1">
    <source>
        <dbReference type="ARBA" id="ARBA00022491"/>
    </source>
</evidence>
<keyword evidence="1" id="KW-0678">Repressor</keyword>
<dbReference type="Pfam" id="PF17932">
    <property type="entry name" value="TetR_C_24"/>
    <property type="match status" value="1"/>
</dbReference>
<dbReference type="Proteomes" id="UP000605897">
    <property type="component" value="Unassembled WGS sequence"/>
</dbReference>
<evidence type="ECO:0000256" key="2">
    <source>
        <dbReference type="ARBA" id="ARBA00023015"/>
    </source>
</evidence>